<sequence length="688" mass="76871">MNESHAPIATHPRGPYRPRPIDEPVEVVADRAALDEAKIIAAPDDPARWPAWREALRAWRRDAASRIGYDGALYARPEFAWTQGAYTVAVVWLWDDALYDHELGAFTPEAYLEAGRRDYGGYDAVVLWHAYPVIGVDERNQFDFYRQVPDLKALIGEFHARGVRVFLDYNPWDTGTRREDLPDAEAVAALVSEYDADGVFLDTLKEGAAGMRTVLDRVRPGVALEGESRVPLARIADHHLSWAQWFADSATPGVLRARWFEPRHQMHQTRRWNRDHSDEMQTAWLNGAGMLVWDVVFGSWVGWSERDRTVWQTVAPVLRRYQGAFTGGDWSPLEGTAVAVGGGAGPVFASRFADGDLTLWTLVNRAEEPYTGTLLVPESRDIAPGRRWFDVISGTELDAESGAVHGTLPGRGLGAVVALPADAVDDDLLTFLDRQAGQRLSTDTAFPARPTVRVPPPYAPAAVIPENFAALPAGPRELTVRYRLRETGFYEGAPYVEDWKPLPPRLHQEITERHREESPAPCGVAVYEVTNAEYARFLMESRYAPVRPERFLEHWVDGRPTPGTENEPVTHVDLTDARAYADWARLRLPTEHEWQAAAEAGLLRRGEPKVWNWTESEHRDGRTRFVMLKGGSAFRAQGSDWYVDGGERDPQEAVKLLLCGAPVARSARIGFRCAVDLATDPGPGKEHA</sequence>
<dbReference type="Pfam" id="PF03781">
    <property type="entry name" value="FGE-sulfatase"/>
    <property type="match status" value="1"/>
</dbReference>
<dbReference type="InterPro" id="IPR042095">
    <property type="entry name" value="SUMF_sf"/>
</dbReference>
<feature type="domain" description="Sulfatase-modifying factor enzyme-like" evidence="2">
    <location>
        <begin position="523"/>
        <end position="617"/>
    </location>
</feature>
<proteinExistence type="predicted"/>
<dbReference type="InterPro" id="IPR005532">
    <property type="entry name" value="SUMF_dom"/>
</dbReference>
<protein>
    <recommendedName>
        <fullName evidence="2">Sulfatase-modifying factor enzyme-like domain-containing protein</fullName>
    </recommendedName>
</protein>
<dbReference type="Proteomes" id="UP001499854">
    <property type="component" value="Unassembled WGS sequence"/>
</dbReference>
<dbReference type="InterPro" id="IPR016187">
    <property type="entry name" value="CTDL_fold"/>
</dbReference>
<keyword evidence="4" id="KW-1185">Reference proteome</keyword>
<dbReference type="RefSeq" id="WP_344655782.1">
    <property type="nucleotide sequence ID" value="NZ_BAAAQM010000004.1"/>
</dbReference>
<name>A0ABN2QQG9_9ACTN</name>
<gene>
    <name evidence="3" type="ORF">GCM10009838_10610</name>
</gene>
<organism evidence="3 4">
    <name type="scientific">Catenulispora subtropica</name>
    <dbReference type="NCBI Taxonomy" id="450798"/>
    <lineage>
        <taxon>Bacteria</taxon>
        <taxon>Bacillati</taxon>
        <taxon>Actinomycetota</taxon>
        <taxon>Actinomycetes</taxon>
        <taxon>Catenulisporales</taxon>
        <taxon>Catenulisporaceae</taxon>
        <taxon>Catenulispora</taxon>
    </lineage>
</organism>
<evidence type="ECO:0000256" key="1">
    <source>
        <dbReference type="SAM" id="MobiDB-lite"/>
    </source>
</evidence>
<evidence type="ECO:0000259" key="2">
    <source>
        <dbReference type="Pfam" id="PF03781"/>
    </source>
</evidence>
<dbReference type="Gene3D" id="3.90.1580.10">
    <property type="entry name" value="paralog of FGE (formylglycine-generating enzyme)"/>
    <property type="match status" value="1"/>
</dbReference>
<evidence type="ECO:0000313" key="3">
    <source>
        <dbReference type="EMBL" id="GAA1956593.1"/>
    </source>
</evidence>
<dbReference type="EMBL" id="BAAAQM010000004">
    <property type="protein sequence ID" value="GAA1956593.1"/>
    <property type="molecule type" value="Genomic_DNA"/>
</dbReference>
<feature type="region of interest" description="Disordered" evidence="1">
    <location>
        <begin position="1"/>
        <end position="21"/>
    </location>
</feature>
<dbReference type="PANTHER" id="PTHR23150">
    <property type="entry name" value="SULFATASE MODIFYING FACTOR 1, 2"/>
    <property type="match status" value="1"/>
</dbReference>
<reference evidence="3 4" key="1">
    <citation type="journal article" date="2019" name="Int. J. Syst. Evol. Microbiol.">
        <title>The Global Catalogue of Microorganisms (GCM) 10K type strain sequencing project: providing services to taxonomists for standard genome sequencing and annotation.</title>
        <authorList>
            <consortium name="The Broad Institute Genomics Platform"/>
            <consortium name="The Broad Institute Genome Sequencing Center for Infectious Disease"/>
            <person name="Wu L."/>
            <person name="Ma J."/>
        </authorList>
    </citation>
    <scope>NUCLEOTIDE SEQUENCE [LARGE SCALE GENOMIC DNA]</scope>
    <source>
        <strain evidence="3 4">JCM 16013</strain>
    </source>
</reference>
<evidence type="ECO:0000313" key="4">
    <source>
        <dbReference type="Proteomes" id="UP001499854"/>
    </source>
</evidence>
<dbReference type="SUPFAM" id="SSF56436">
    <property type="entry name" value="C-type lectin-like"/>
    <property type="match status" value="1"/>
</dbReference>
<comment type="caution">
    <text evidence="3">The sequence shown here is derived from an EMBL/GenBank/DDBJ whole genome shotgun (WGS) entry which is preliminary data.</text>
</comment>
<accession>A0ABN2QQG9</accession>
<dbReference type="InterPro" id="IPR051043">
    <property type="entry name" value="Sulfatase_Mod_Factor_Kinase"/>
</dbReference>
<dbReference type="PANTHER" id="PTHR23150:SF19">
    <property type="entry name" value="FORMYLGLYCINE-GENERATING ENZYME"/>
    <property type="match status" value="1"/>
</dbReference>